<comment type="caution">
    <text evidence="1">The sequence shown here is derived from an EMBL/GenBank/DDBJ whole genome shotgun (WGS) entry which is preliminary data.</text>
</comment>
<evidence type="ECO:0000313" key="2">
    <source>
        <dbReference type="Proteomes" id="UP001362999"/>
    </source>
</evidence>
<dbReference type="EMBL" id="JAWWNJ010000107">
    <property type="protein sequence ID" value="KAK6992773.1"/>
    <property type="molecule type" value="Genomic_DNA"/>
</dbReference>
<proteinExistence type="predicted"/>
<dbReference type="AlphaFoldDB" id="A0AAV9ZWH7"/>
<protein>
    <submittedName>
        <fullName evidence="1">Uncharacterized protein</fullName>
    </submittedName>
</protein>
<organism evidence="1 2">
    <name type="scientific">Favolaschia claudopus</name>
    <dbReference type="NCBI Taxonomy" id="2862362"/>
    <lineage>
        <taxon>Eukaryota</taxon>
        <taxon>Fungi</taxon>
        <taxon>Dikarya</taxon>
        <taxon>Basidiomycota</taxon>
        <taxon>Agaricomycotina</taxon>
        <taxon>Agaricomycetes</taxon>
        <taxon>Agaricomycetidae</taxon>
        <taxon>Agaricales</taxon>
        <taxon>Marasmiineae</taxon>
        <taxon>Mycenaceae</taxon>
        <taxon>Favolaschia</taxon>
    </lineage>
</organism>
<name>A0AAV9ZWH7_9AGAR</name>
<accession>A0AAV9ZWH7</accession>
<keyword evidence="2" id="KW-1185">Reference proteome</keyword>
<gene>
    <name evidence="1" type="ORF">R3P38DRAFT_2801921</name>
</gene>
<sequence length="137" mass="14408">MSVDMGGTLDHTKLCELVGVGGAKNPISDNAVETKQTVQILLSAAEITPMSGDDTQGETSNKAKTVSVLTLSRACTCLPAKVFSALKKKTLESPPSKTQKTSVNGTAGNTHEVVLETDESIKHVTFVFVSLLSCGER</sequence>
<dbReference type="Proteomes" id="UP001362999">
    <property type="component" value="Unassembled WGS sequence"/>
</dbReference>
<evidence type="ECO:0000313" key="1">
    <source>
        <dbReference type="EMBL" id="KAK6992773.1"/>
    </source>
</evidence>
<reference evidence="1 2" key="1">
    <citation type="journal article" date="2024" name="J Genomics">
        <title>Draft genome sequencing and assembly of Favolaschia claudopus CIRM-BRFM 2984 isolated from oak limbs.</title>
        <authorList>
            <person name="Navarro D."/>
            <person name="Drula E."/>
            <person name="Chaduli D."/>
            <person name="Cazenave R."/>
            <person name="Ahrendt S."/>
            <person name="Wang J."/>
            <person name="Lipzen A."/>
            <person name="Daum C."/>
            <person name="Barry K."/>
            <person name="Grigoriev I.V."/>
            <person name="Favel A."/>
            <person name="Rosso M.N."/>
            <person name="Martin F."/>
        </authorList>
    </citation>
    <scope>NUCLEOTIDE SEQUENCE [LARGE SCALE GENOMIC DNA]</scope>
    <source>
        <strain evidence="1 2">CIRM-BRFM 2984</strain>
    </source>
</reference>